<dbReference type="Pfam" id="PF01498">
    <property type="entry name" value="HTH_Tnp_Tc3_2"/>
    <property type="match status" value="1"/>
</dbReference>
<keyword evidence="4" id="KW-1185">Reference proteome</keyword>
<feature type="region of interest" description="Disordered" evidence="1">
    <location>
        <begin position="61"/>
        <end position="80"/>
    </location>
</feature>
<dbReference type="Proteomes" id="UP001338125">
    <property type="component" value="Unassembled WGS sequence"/>
</dbReference>
<sequence>MPDNRKFGTRLSANSEFSHQFNEAQKAAMCEAKSHGESYRKVAEEFHTVPSTVHRIVKRYENNNTLRNRPRKGAPKKLTEAEERQITWDALVNEVDGKVCSRTIRRALEHGCRRKWKAMERIEISEETAEERLEFARHWEGNEEELMEV</sequence>
<accession>A0ABR0S8N3</accession>
<feature type="domain" description="Transposase Tc1-like" evidence="2">
    <location>
        <begin position="81"/>
        <end position="139"/>
    </location>
</feature>
<dbReference type="InterPro" id="IPR002492">
    <property type="entry name" value="Transposase_Tc1-like"/>
</dbReference>
<protein>
    <recommendedName>
        <fullName evidence="2">Transposase Tc1-like domain-containing protein</fullName>
    </recommendedName>
</protein>
<gene>
    <name evidence="3" type="ORF">PT974_10008</name>
</gene>
<dbReference type="InterPro" id="IPR009057">
    <property type="entry name" value="Homeodomain-like_sf"/>
</dbReference>
<evidence type="ECO:0000313" key="4">
    <source>
        <dbReference type="Proteomes" id="UP001338125"/>
    </source>
</evidence>
<evidence type="ECO:0000313" key="3">
    <source>
        <dbReference type="EMBL" id="KAK5988525.1"/>
    </source>
</evidence>
<reference evidence="3 4" key="1">
    <citation type="submission" date="2024-01" db="EMBL/GenBank/DDBJ databases">
        <title>Complete genome of Cladobotryum mycophilum ATHUM6906.</title>
        <authorList>
            <person name="Christinaki A.C."/>
            <person name="Myridakis A.I."/>
            <person name="Kouvelis V.N."/>
        </authorList>
    </citation>
    <scope>NUCLEOTIDE SEQUENCE [LARGE SCALE GENOMIC DNA]</scope>
    <source>
        <strain evidence="3 4">ATHUM6906</strain>
    </source>
</reference>
<organism evidence="3 4">
    <name type="scientific">Cladobotryum mycophilum</name>
    <dbReference type="NCBI Taxonomy" id="491253"/>
    <lineage>
        <taxon>Eukaryota</taxon>
        <taxon>Fungi</taxon>
        <taxon>Dikarya</taxon>
        <taxon>Ascomycota</taxon>
        <taxon>Pezizomycotina</taxon>
        <taxon>Sordariomycetes</taxon>
        <taxon>Hypocreomycetidae</taxon>
        <taxon>Hypocreales</taxon>
        <taxon>Hypocreaceae</taxon>
        <taxon>Cladobotryum</taxon>
    </lineage>
</organism>
<evidence type="ECO:0000259" key="2">
    <source>
        <dbReference type="Pfam" id="PF01498"/>
    </source>
</evidence>
<evidence type="ECO:0000256" key="1">
    <source>
        <dbReference type="SAM" id="MobiDB-lite"/>
    </source>
</evidence>
<dbReference type="Pfam" id="PF13384">
    <property type="entry name" value="HTH_23"/>
    <property type="match status" value="1"/>
</dbReference>
<proteinExistence type="predicted"/>
<dbReference type="EMBL" id="JAVFKD010000015">
    <property type="protein sequence ID" value="KAK5988525.1"/>
    <property type="molecule type" value="Genomic_DNA"/>
</dbReference>
<comment type="caution">
    <text evidence="3">The sequence shown here is derived from an EMBL/GenBank/DDBJ whole genome shotgun (WGS) entry which is preliminary data.</text>
</comment>
<name>A0ABR0S8N3_9HYPO</name>
<dbReference type="SUPFAM" id="SSF46689">
    <property type="entry name" value="Homeodomain-like"/>
    <property type="match status" value="1"/>
</dbReference>